<protein>
    <recommendedName>
        <fullName evidence="6">Iron siderophore sensor protein</fullName>
    </recommendedName>
</protein>
<comment type="caution">
    <text evidence="4">The sequence shown here is derived from an EMBL/GenBank/DDBJ whole genome shotgun (WGS) entry which is preliminary data.</text>
</comment>
<dbReference type="eggNOG" id="COG3712">
    <property type="taxonomic scope" value="Bacteria"/>
</dbReference>
<dbReference type="Pfam" id="PF16220">
    <property type="entry name" value="DUF4880"/>
    <property type="match status" value="1"/>
</dbReference>
<evidence type="ECO:0008006" key="6">
    <source>
        <dbReference type="Google" id="ProtNLM"/>
    </source>
</evidence>
<evidence type="ECO:0000256" key="1">
    <source>
        <dbReference type="SAM" id="Phobius"/>
    </source>
</evidence>
<dbReference type="Gene3D" id="3.55.50.30">
    <property type="match status" value="1"/>
</dbReference>
<dbReference type="InterPro" id="IPR006860">
    <property type="entry name" value="FecR"/>
</dbReference>
<evidence type="ECO:0000259" key="2">
    <source>
        <dbReference type="Pfam" id="PF04773"/>
    </source>
</evidence>
<dbReference type="InterPro" id="IPR012373">
    <property type="entry name" value="Ferrdict_sens_TM"/>
</dbReference>
<dbReference type="PANTHER" id="PTHR30273:SF2">
    <property type="entry name" value="PROTEIN FECR"/>
    <property type="match status" value="1"/>
</dbReference>
<reference evidence="4 5" key="1">
    <citation type="journal article" date="2013" name="Genome Announc.">
        <title>Draft Genome Sequence of an Alphaproteobacterium, Caenispirillum salinarum AK4(T), Isolated from a Solar Saltern.</title>
        <authorList>
            <person name="Khatri I."/>
            <person name="Singh A."/>
            <person name="Korpole S."/>
            <person name="Pinnaka A.K."/>
            <person name="Subramanian S."/>
        </authorList>
    </citation>
    <scope>NUCLEOTIDE SEQUENCE [LARGE SCALE GENOMIC DNA]</scope>
    <source>
        <strain evidence="4 5">AK4</strain>
    </source>
</reference>
<dbReference type="Proteomes" id="UP000009881">
    <property type="component" value="Unassembled WGS sequence"/>
</dbReference>
<gene>
    <name evidence="4" type="ORF">C882_3631</name>
</gene>
<keyword evidence="5" id="KW-1185">Reference proteome</keyword>
<dbReference type="AlphaFoldDB" id="K9H468"/>
<feature type="transmembrane region" description="Helical" evidence="1">
    <location>
        <begin position="95"/>
        <end position="116"/>
    </location>
</feature>
<keyword evidence="1" id="KW-0472">Membrane</keyword>
<dbReference type="InterPro" id="IPR032623">
    <property type="entry name" value="FecR_N"/>
</dbReference>
<feature type="domain" description="FecR protein" evidence="2">
    <location>
        <begin position="121"/>
        <end position="216"/>
    </location>
</feature>
<dbReference type="GO" id="GO:0016989">
    <property type="term" value="F:sigma factor antagonist activity"/>
    <property type="evidence" value="ECO:0007669"/>
    <property type="project" value="TreeGrafter"/>
</dbReference>
<keyword evidence="1" id="KW-0812">Transmembrane</keyword>
<accession>K9H468</accession>
<dbReference type="EMBL" id="ANHY01000005">
    <property type="protein sequence ID" value="EKV31879.1"/>
    <property type="molecule type" value="Genomic_DNA"/>
</dbReference>
<dbReference type="Gene3D" id="2.60.120.1440">
    <property type="match status" value="1"/>
</dbReference>
<dbReference type="Pfam" id="PF04773">
    <property type="entry name" value="FecR"/>
    <property type="match status" value="1"/>
</dbReference>
<keyword evidence="1" id="KW-1133">Transmembrane helix</keyword>
<evidence type="ECO:0000313" key="4">
    <source>
        <dbReference type="EMBL" id="EKV31879.1"/>
    </source>
</evidence>
<sequence length="333" mass="35521">MIEGETQGRDIHEEAAAWVVRAERGPLSEAETRALEAWLAESDRHGAAYAFAQATWNDLGRLGGSSSDAAVPADGGGDAVVPFKARPRRVARRRLWQGLAASVLMVAAIGGFNRFAGPAADYQTAVGEVRSVSLPDGSTVHLNTDSAIAVRYDPGHRHVALLRGEAVFAVAPASGAPRPFTVEAGETRARALGTRFLVRAYEEDTVEVAVLEHRVEVTAEGGGQGASAVVVDAGQAVRHGEGTGIGPVRRIDGARAAEWRHGRLVFDQLSLARAVAELNRYRPERIVVLDAALAERRVSGVFRLNGLDDAVDVIADELDARTLRLPSMITVLY</sequence>
<feature type="domain" description="FecR N-terminal" evidence="3">
    <location>
        <begin position="13"/>
        <end position="54"/>
    </location>
</feature>
<proteinExistence type="predicted"/>
<dbReference type="PANTHER" id="PTHR30273">
    <property type="entry name" value="PERIPLASMIC SIGNAL SENSOR AND SIGMA FACTOR ACTIVATOR FECR-RELATED"/>
    <property type="match status" value="1"/>
</dbReference>
<dbReference type="STRING" id="1238182.C882_3631"/>
<dbReference type="OrthoDB" id="9798846at2"/>
<dbReference type="RefSeq" id="WP_009539748.1">
    <property type="nucleotide sequence ID" value="NZ_ANHY01000005.1"/>
</dbReference>
<evidence type="ECO:0000259" key="3">
    <source>
        <dbReference type="Pfam" id="PF16220"/>
    </source>
</evidence>
<name>K9H468_9PROT</name>
<evidence type="ECO:0000313" key="5">
    <source>
        <dbReference type="Proteomes" id="UP000009881"/>
    </source>
</evidence>
<organism evidence="4 5">
    <name type="scientific">Caenispirillum salinarum AK4</name>
    <dbReference type="NCBI Taxonomy" id="1238182"/>
    <lineage>
        <taxon>Bacteria</taxon>
        <taxon>Pseudomonadati</taxon>
        <taxon>Pseudomonadota</taxon>
        <taxon>Alphaproteobacteria</taxon>
        <taxon>Rhodospirillales</taxon>
        <taxon>Novispirillaceae</taxon>
        <taxon>Caenispirillum</taxon>
    </lineage>
</organism>
<dbReference type="PIRSF" id="PIRSF018266">
    <property type="entry name" value="FecR"/>
    <property type="match status" value="1"/>
</dbReference>